<comment type="caution">
    <text evidence="5">The sequence shown here is derived from an EMBL/GenBank/DDBJ whole genome shotgun (WGS) entry which is preliminary data.</text>
</comment>
<evidence type="ECO:0000256" key="3">
    <source>
        <dbReference type="ARBA" id="ARBA00023274"/>
    </source>
</evidence>
<sequence>MAQKFGNFKIYFPNIIFKIIPDPRLSKNQAAFRVPLNVNKFDIRDYLTNIYNVTVTDVRTAVLPGKWKLNHYTGRKERTARTKKAIVTMKEEFTYPSEPDVDKDFGGLETRMHAILSRNRMKGWNYRPSMELLRLREQVKEQKRENAK</sequence>
<keyword evidence="5" id="KW-0808">Transferase</keyword>
<reference evidence="5" key="1">
    <citation type="submission" date="2022-07" db="EMBL/GenBank/DDBJ databases">
        <title>Phylogenomic reconstructions and comparative analyses of Kickxellomycotina fungi.</title>
        <authorList>
            <person name="Reynolds N.K."/>
            <person name="Stajich J.E."/>
            <person name="Barry K."/>
            <person name="Grigoriev I.V."/>
            <person name="Crous P."/>
            <person name="Smith M.E."/>
        </authorList>
    </citation>
    <scope>NUCLEOTIDE SEQUENCE</scope>
    <source>
        <strain evidence="5">NRRL 1566</strain>
    </source>
</reference>
<protein>
    <recommendedName>
        <fullName evidence="4">Large ribosomal subunit protein uL23m</fullName>
    </recommendedName>
</protein>
<accession>A0A9W8IA21</accession>
<dbReference type="GO" id="GO:0003735">
    <property type="term" value="F:structural constituent of ribosome"/>
    <property type="evidence" value="ECO:0007669"/>
    <property type="project" value="InterPro"/>
</dbReference>
<evidence type="ECO:0000313" key="6">
    <source>
        <dbReference type="Proteomes" id="UP001139887"/>
    </source>
</evidence>
<dbReference type="OrthoDB" id="275582at2759"/>
<dbReference type="GO" id="GO:0032543">
    <property type="term" value="P:mitochondrial translation"/>
    <property type="evidence" value="ECO:0007669"/>
    <property type="project" value="TreeGrafter"/>
</dbReference>
<keyword evidence="2 5" id="KW-0689">Ribosomal protein</keyword>
<dbReference type="AlphaFoldDB" id="A0A9W8IA21"/>
<dbReference type="PANTHER" id="PTHR12059">
    <property type="entry name" value="RIBOSOMAL PROTEIN L23-RELATED"/>
    <property type="match status" value="1"/>
</dbReference>
<dbReference type="Pfam" id="PF00276">
    <property type="entry name" value="Ribosomal_L23"/>
    <property type="match status" value="1"/>
</dbReference>
<keyword evidence="6" id="KW-1185">Reference proteome</keyword>
<organism evidence="5 6">
    <name type="scientific">Coemansia brasiliensis</name>
    <dbReference type="NCBI Taxonomy" id="2650707"/>
    <lineage>
        <taxon>Eukaryota</taxon>
        <taxon>Fungi</taxon>
        <taxon>Fungi incertae sedis</taxon>
        <taxon>Zoopagomycota</taxon>
        <taxon>Kickxellomycotina</taxon>
        <taxon>Kickxellomycetes</taxon>
        <taxon>Kickxellales</taxon>
        <taxon>Kickxellaceae</taxon>
        <taxon>Coemansia</taxon>
    </lineage>
</organism>
<evidence type="ECO:0000256" key="1">
    <source>
        <dbReference type="ARBA" id="ARBA00006700"/>
    </source>
</evidence>
<gene>
    <name evidence="5" type="primary">MRP20</name>
    <name evidence="5" type="ORF">IWW36_000890</name>
</gene>
<dbReference type="EMBL" id="JANBUW010000009">
    <property type="protein sequence ID" value="KAJ2851745.1"/>
    <property type="molecule type" value="Genomic_DNA"/>
</dbReference>
<comment type="similarity">
    <text evidence="1">Belongs to the universal ribosomal protein uL23 family.</text>
</comment>
<dbReference type="Proteomes" id="UP001139887">
    <property type="component" value="Unassembled WGS sequence"/>
</dbReference>
<name>A0A9W8IA21_9FUNG</name>
<dbReference type="InterPro" id="IPR013025">
    <property type="entry name" value="Ribosomal_uL23-like"/>
</dbReference>
<dbReference type="InterPro" id="IPR012678">
    <property type="entry name" value="Ribosomal_uL23/eL15/eS24_sf"/>
</dbReference>
<evidence type="ECO:0000256" key="4">
    <source>
        <dbReference type="ARBA" id="ARBA00039977"/>
    </source>
</evidence>
<evidence type="ECO:0000313" key="5">
    <source>
        <dbReference type="EMBL" id="KAJ2851745.1"/>
    </source>
</evidence>
<dbReference type="GO" id="GO:0005762">
    <property type="term" value="C:mitochondrial large ribosomal subunit"/>
    <property type="evidence" value="ECO:0007669"/>
    <property type="project" value="TreeGrafter"/>
</dbReference>
<proteinExistence type="inferred from homology"/>
<keyword evidence="3" id="KW-0687">Ribonucleoprotein</keyword>
<evidence type="ECO:0000256" key="2">
    <source>
        <dbReference type="ARBA" id="ARBA00022980"/>
    </source>
</evidence>
<dbReference type="PANTHER" id="PTHR12059:SF5">
    <property type="entry name" value="LARGE RIBOSOMAL SUBUNIT PROTEIN UL23M"/>
    <property type="match status" value="1"/>
</dbReference>
<dbReference type="SUPFAM" id="SSF54189">
    <property type="entry name" value="Ribosomal proteins S24e, L23 and L15e"/>
    <property type="match status" value="1"/>
</dbReference>
<dbReference type="InterPro" id="IPR012677">
    <property type="entry name" value="Nucleotide-bd_a/b_plait_sf"/>
</dbReference>
<dbReference type="GO" id="GO:0016740">
    <property type="term" value="F:transferase activity"/>
    <property type="evidence" value="ECO:0007669"/>
    <property type="project" value="UniProtKB-KW"/>
</dbReference>
<dbReference type="Gene3D" id="3.30.70.330">
    <property type="match status" value="1"/>
</dbReference>